<evidence type="ECO:0000256" key="1">
    <source>
        <dbReference type="SAM" id="Phobius"/>
    </source>
</evidence>
<keyword evidence="1" id="KW-0472">Membrane</keyword>
<evidence type="ECO:0000313" key="2">
    <source>
        <dbReference type="EMBL" id="OGN00136.1"/>
    </source>
</evidence>
<feature type="transmembrane region" description="Helical" evidence="1">
    <location>
        <begin position="45"/>
        <end position="65"/>
    </location>
</feature>
<evidence type="ECO:0000313" key="3">
    <source>
        <dbReference type="Proteomes" id="UP000177117"/>
    </source>
</evidence>
<dbReference type="AlphaFoldDB" id="A0A1F8EJD6"/>
<dbReference type="EMBL" id="MGJD01000028">
    <property type="protein sequence ID" value="OGN00136.1"/>
    <property type="molecule type" value="Genomic_DNA"/>
</dbReference>
<protein>
    <submittedName>
        <fullName evidence="2">Uncharacterized protein</fullName>
    </submittedName>
</protein>
<keyword evidence="1" id="KW-0812">Transmembrane</keyword>
<organism evidence="2 3">
    <name type="scientific">Candidatus Yanofskybacteria bacterium RIFCSPHIGHO2_01_FULL_41_53</name>
    <dbReference type="NCBI Taxonomy" id="1802663"/>
    <lineage>
        <taxon>Bacteria</taxon>
        <taxon>Candidatus Yanofskyibacteriota</taxon>
    </lineage>
</organism>
<keyword evidence="1" id="KW-1133">Transmembrane helix</keyword>
<accession>A0A1F8EJD6</accession>
<reference evidence="2 3" key="1">
    <citation type="journal article" date="2016" name="Nat. Commun.">
        <title>Thousands of microbial genomes shed light on interconnected biogeochemical processes in an aquifer system.</title>
        <authorList>
            <person name="Anantharaman K."/>
            <person name="Brown C.T."/>
            <person name="Hug L.A."/>
            <person name="Sharon I."/>
            <person name="Castelle C.J."/>
            <person name="Probst A.J."/>
            <person name="Thomas B.C."/>
            <person name="Singh A."/>
            <person name="Wilkins M.J."/>
            <person name="Karaoz U."/>
            <person name="Brodie E.L."/>
            <person name="Williams K.H."/>
            <person name="Hubbard S.S."/>
            <person name="Banfield J.F."/>
        </authorList>
    </citation>
    <scope>NUCLEOTIDE SEQUENCE [LARGE SCALE GENOMIC DNA]</scope>
</reference>
<feature type="transmembrane region" description="Helical" evidence="1">
    <location>
        <begin position="12"/>
        <end position="33"/>
    </location>
</feature>
<name>A0A1F8EJD6_9BACT</name>
<dbReference type="Proteomes" id="UP000177117">
    <property type="component" value="Unassembled WGS sequence"/>
</dbReference>
<sequence length="82" mass="9553">MSFIYKVFKVSFFIFLDISGILLGIFLIVLGLAMLLDWQLAKEGLGWLILVIGIGAFLLHLGHYFDLKYMRWLFGSKYFIEK</sequence>
<comment type="caution">
    <text evidence="2">The sequence shown here is derived from an EMBL/GenBank/DDBJ whole genome shotgun (WGS) entry which is preliminary data.</text>
</comment>
<proteinExistence type="predicted"/>
<gene>
    <name evidence="2" type="ORF">A2650_04275</name>
</gene>